<evidence type="ECO:0000256" key="5">
    <source>
        <dbReference type="ARBA" id="ARBA00022448"/>
    </source>
</evidence>
<keyword evidence="8 22" id="KW-0812">Transmembrane</keyword>
<dbReference type="GeneTree" id="ENSGT00940000160706"/>
<dbReference type="GO" id="GO:0015297">
    <property type="term" value="F:antiporter activity"/>
    <property type="evidence" value="ECO:0007669"/>
    <property type="project" value="UniProtKB-KW"/>
</dbReference>
<accession>A0AAZ3R5W2</accession>
<evidence type="ECO:0000313" key="25">
    <source>
        <dbReference type="Ensembl" id="ENSOTSP00005135790.1"/>
    </source>
</evidence>
<evidence type="ECO:0000256" key="7">
    <source>
        <dbReference type="ARBA" id="ARBA00022475"/>
    </source>
</evidence>
<feature type="domain" description="Cation efflux protein cytoplasmic" evidence="24">
    <location>
        <begin position="323"/>
        <end position="394"/>
    </location>
</feature>
<evidence type="ECO:0000256" key="15">
    <source>
        <dbReference type="ARBA" id="ARBA00023329"/>
    </source>
</evidence>
<evidence type="ECO:0000256" key="19">
    <source>
        <dbReference type="ARBA" id="ARBA00042037"/>
    </source>
</evidence>
<dbReference type="InterPro" id="IPR002524">
    <property type="entry name" value="Cation_efflux"/>
</dbReference>
<feature type="transmembrane region" description="Helical" evidence="22">
    <location>
        <begin position="136"/>
        <end position="155"/>
    </location>
</feature>
<comment type="similarity">
    <text evidence="3">Belongs to the cation diffusion facilitator (CDF) transporter (TC 2.A.4) family. SLC30A subfamily.</text>
</comment>
<organism evidence="25 26">
    <name type="scientific">Oncorhynchus tshawytscha</name>
    <name type="common">Chinook salmon</name>
    <name type="synonym">Salmo tshawytscha</name>
    <dbReference type="NCBI Taxonomy" id="74940"/>
    <lineage>
        <taxon>Eukaryota</taxon>
        <taxon>Metazoa</taxon>
        <taxon>Chordata</taxon>
        <taxon>Craniata</taxon>
        <taxon>Vertebrata</taxon>
        <taxon>Euteleostomi</taxon>
        <taxon>Actinopterygii</taxon>
        <taxon>Neopterygii</taxon>
        <taxon>Teleostei</taxon>
        <taxon>Protacanthopterygii</taxon>
        <taxon>Salmoniformes</taxon>
        <taxon>Salmonidae</taxon>
        <taxon>Salmoninae</taxon>
        <taxon>Oncorhynchus</taxon>
    </lineage>
</organism>
<comment type="function">
    <text evidence="17">Proton-coupled zinc ion antiporter mediating the entry of zinc into the lumen of pancreatic beta cell secretory granules, thereby regulating insulin secretion.</text>
</comment>
<reference evidence="25" key="3">
    <citation type="submission" date="2025-09" db="UniProtKB">
        <authorList>
            <consortium name="Ensembl"/>
        </authorList>
    </citation>
    <scope>IDENTIFICATION</scope>
</reference>
<dbReference type="InterPro" id="IPR058533">
    <property type="entry name" value="Cation_efflux_TM"/>
</dbReference>
<dbReference type="Pfam" id="PF16916">
    <property type="entry name" value="ZT_dimer"/>
    <property type="match status" value="1"/>
</dbReference>
<keyword evidence="26" id="KW-1185">Reference proteome</keyword>
<dbReference type="InterPro" id="IPR027469">
    <property type="entry name" value="Cation_efflux_TMD_sf"/>
</dbReference>
<evidence type="ECO:0000256" key="13">
    <source>
        <dbReference type="ARBA" id="ARBA00023065"/>
    </source>
</evidence>
<dbReference type="GO" id="GO:0030658">
    <property type="term" value="C:transport vesicle membrane"/>
    <property type="evidence" value="ECO:0007669"/>
    <property type="project" value="UniProtKB-SubCell"/>
</dbReference>
<evidence type="ECO:0000256" key="17">
    <source>
        <dbReference type="ARBA" id="ARBA00037214"/>
    </source>
</evidence>
<evidence type="ECO:0000256" key="6">
    <source>
        <dbReference type="ARBA" id="ARBA00022449"/>
    </source>
</evidence>
<dbReference type="GO" id="GO:0046872">
    <property type="term" value="F:metal ion binding"/>
    <property type="evidence" value="ECO:0007669"/>
    <property type="project" value="UniProtKB-KW"/>
</dbReference>
<reference evidence="26" key="1">
    <citation type="journal article" date="2018" name="PLoS ONE">
        <title>Chinook salmon (Oncorhynchus tshawytscha) genome and transcriptome.</title>
        <authorList>
            <person name="Christensen K.A."/>
            <person name="Leong J.S."/>
            <person name="Sakhrani D."/>
            <person name="Biagi C.A."/>
            <person name="Minkley D.R."/>
            <person name="Withler R.E."/>
            <person name="Rondeau E.B."/>
            <person name="Koop B.F."/>
            <person name="Devlin R.H."/>
        </authorList>
    </citation>
    <scope>NUCLEOTIDE SEQUENCE [LARGE SCALE GENOMIC DNA]</scope>
</reference>
<dbReference type="InterPro" id="IPR050681">
    <property type="entry name" value="CDF/SLC30A"/>
</dbReference>
<evidence type="ECO:0000256" key="8">
    <source>
        <dbReference type="ARBA" id="ARBA00022692"/>
    </source>
</evidence>
<evidence type="ECO:0000256" key="12">
    <source>
        <dbReference type="ARBA" id="ARBA00022989"/>
    </source>
</evidence>
<evidence type="ECO:0000256" key="4">
    <source>
        <dbReference type="ARBA" id="ARBA00011738"/>
    </source>
</evidence>
<evidence type="ECO:0000259" key="23">
    <source>
        <dbReference type="Pfam" id="PF01545"/>
    </source>
</evidence>
<keyword evidence="15" id="KW-0968">Cytoplasmic vesicle</keyword>
<dbReference type="SUPFAM" id="SSF161111">
    <property type="entry name" value="Cation efflux protein transmembrane domain-like"/>
    <property type="match status" value="1"/>
</dbReference>
<keyword evidence="12 22" id="KW-1133">Transmembrane helix</keyword>
<evidence type="ECO:0000256" key="10">
    <source>
        <dbReference type="ARBA" id="ARBA00022833"/>
    </source>
</evidence>
<feature type="domain" description="Cation efflux protein transmembrane" evidence="23">
    <location>
        <begin position="67"/>
        <end position="316"/>
    </location>
</feature>
<dbReference type="SUPFAM" id="SSF160240">
    <property type="entry name" value="Cation efflux protein cytoplasmic domain-like"/>
    <property type="match status" value="1"/>
</dbReference>
<keyword evidence="9" id="KW-0479">Metal-binding</keyword>
<dbReference type="NCBIfam" id="TIGR01297">
    <property type="entry name" value="CDF"/>
    <property type="match status" value="1"/>
</dbReference>
<sequence>RGTAILTGSASVFSLPTALPPPPPSWTKFMMSIYLMEKDRNINHCHDNSQATEDREWEKQLARKRLYVVSAVCLVFMIGEILGGYFAGSLAVMTDAAHLLVDFASFIISLVSLWLSSRPATRTLSYGWHRAEILGALLSVVTIWLVTGVLVYLAVQRLIRDNYEIEGTIMLITSGCAVLANIIMAFTLHQSGHGHSHGGLSSGHSHSHGNNNKGNHGHSHAENHSHGNSDLEQHGGVDIQQYELSESRPQANASVRAAFVHVVGDLLQSISVLVSAIIIFFKPEYKIADPICTFLFSIFVLGTTITILRDILMVLMEGTPAGVKHGEVRDRLLAVKGVKSIHSLHIWALTMNQTVLSAHVAIDDLVDAQPVLREITQTCFSNYNFHSVTIQLEQQADQKPGCSLCDDPKI</sequence>
<keyword evidence="10" id="KW-0862">Zinc</keyword>
<dbReference type="AlphaFoldDB" id="A0AAZ3R5W2"/>
<dbReference type="GO" id="GO:0005385">
    <property type="term" value="F:zinc ion transmembrane transporter activity"/>
    <property type="evidence" value="ECO:0007669"/>
    <property type="project" value="TreeGrafter"/>
</dbReference>
<proteinExistence type="inferred from homology"/>
<comment type="subunit">
    <text evidence="4">Homodimer.</text>
</comment>
<feature type="region of interest" description="Disordered" evidence="21">
    <location>
        <begin position="195"/>
        <end position="232"/>
    </location>
</feature>
<dbReference type="GO" id="GO:0005886">
    <property type="term" value="C:plasma membrane"/>
    <property type="evidence" value="ECO:0007669"/>
    <property type="project" value="UniProtKB-SubCell"/>
</dbReference>
<feature type="transmembrane region" description="Helical" evidence="22">
    <location>
        <begin position="167"/>
        <end position="188"/>
    </location>
</feature>
<keyword evidence="13" id="KW-0406">Ion transport</keyword>
<evidence type="ECO:0000256" key="20">
    <source>
        <dbReference type="ARBA" id="ARBA00048349"/>
    </source>
</evidence>
<dbReference type="InterPro" id="IPR027470">
    <property type="entry name" value="Cation_efflux_CTD"/>
</dbReference>
<evidence type="ECO:0000256" key="11">
    <source>
        <dbReference type="ARBA" id="ARBA00022906"/>
    </source>
</evidence>
<keyword evidence="7" id="KW-1003">Cell membrane</keyword>
<evidence type="ECO:0000256" key="3">
    <source>
        <dbReference type="ARBA" id="ARBA00008873"/>
    </source>
</evidence>
<evidence type="ECO:0000256" key="14">
    <source>
        <dbReference type="ARBA" id="ARBA00023136"/>
    </source>
</evidence>
<keyword evidence="6" id="KW-0050">Antiport</keyword>
<keyword evidence="14 22" id="KW-0472">Membrane</keyword>
<evidence type="ECO:0000256" key="18">
    <source>
        <dbReference type="ARBA" id="ARBA00040844"/>
    </source>
</evidence>
<feature type="transmembrane region" description="Helical" evidence="22">
    <location>
        <begin position="258"/>
        <end position="281"/>
    </location>
</feature>
<protein>
    <recommendedName>
        <fullName evidence="18">Proton-coupled zinc antiporter SLC30A8</fullName>
    </recommendedName>
    <alternativeName>
        <fullName evidence="16">Solute carrier family 30 member 8</fullName>
    </alternativeName>
    <alternativeName>
        <fullName evidence="19">Zinc transporter 8</fullName>
    </alternativeName>
</protein>
<comment type="subcellular location">
    <subcellularLocation>
        <location evidence="2">Cell membrane</location>
        <topology evidence="2">Multi-pass membrane protein</topology>
    </subcellularLocation>
    <subcellularLocation>
        <location evidence="1">Cytoplasmic vesicle</location>
        <location evidence="1">Secretory vesicle membrane</location>
        <topology evidence="1">Multi-pass membrane protein</topology>
    </subcellularLocation>
</comment>
<reference evidence="25" key="2">
    <citation type="submission" date="2025-08" db="UniProtKB">
        <authorList>
            <consortium name="Ensembl"/>
        </authorList>
    </citation>
    <scope>IDENTIFICATION</scope>
</reference>
<feature type="compositionally biased region" description="Low complexity" evidence="21">
    <location>
        <begin position="198"/>
        <end position="214"/>
    </location>
</feature>
<dbReference type="InterPro" id="IPR036837">
    <property type="entry name" value="Cation_efflux_CTD_sf"/>
</dbReference>
<gene>
    <name evidence="25" type="primary">SLC30A8</name>
</gene>
<name>A0AAZ3R5W2_ONCTS</name>
<dbReference type="GO" id="GO:0030073">
    <property type="term" value="P:insulin secretion"/>
    <property type="evidence" value="ECO:0007669"/>
    <property type="project" value="TreeGrafter"/>
</dbReference>
<keyword evidence="11" id="KW-0864">Zinc transport</keyword>
<dbReference type="GO" id="GO:0009749">
    <property type="term" value="P:response to glucose"/>
    <property type="evidence" value="ECO:0007669"/>
    <property type="project" value="TreeGrafter"/>
</dbReference>
<evidence type="ECO:0000256" key="21">
    <source>
        <dbReference type="SAM" id="MobiDB-lite"/>
    </source>
</evidence>
<dbReference type="Pfam" id="PF01545">
    <property type="entry name" value="Cation_efflux"/>
    <property type="match status" value="1"/>
</dbReference>
<feature type="transmembrane region" description="Helical" evidence="22">
    <location>
        <begin position="66"/>
        <end position="90"/>
    </location>
</feature>
<dbReference type="Gene3D" id="1.20.1510.10">
    <property type="entry name" value="Cation efflux protein transmembrane domain"/>
    <property type="match status" value="1"/>
</dbReference>
<evidence type="ECO:0000256" key="9">
    <source>
        <dbReference type="ARBA" id="ARBA00022723"/>
    </source>
</evidence>
<dbReference type="Proteomes" id="UP000694402">
    <property type="component" value="Unassembled WGS sequence"/>
</dbReference>
<evidence type="ECO:0000259" key="24">
    <source>
        <dbReference type="Pfam" id="PF16916"/>
    </source>
</evidence>
<dbReference type="Ensembl" id="ENSOTST00005125489.1">
    <property type="protein sequence ID" value="ENSOTSP00005135790.1"/>
    <property type="gene ID" value="ENSOTSG00005010173.2"/>
</dbReference>
<comment type="catalytic activity">
    <reaction evidence="20">
        <text>Zn(2+)(in) + 2 H(+)(out) = Zn(2+)(out) + 2 H(+)(in)</text>
        <dbReference type="Rhea" id="RHEA:72627"/>
        <dbReference type="ChEBI" id="CHEBI:15378"/>
        <dbReference type="ChEBI" id="CHEBI:29105"/>
    </reaction>
</comment>
<evidence type="ECO:0000256" key="2">
    <source>
        <dbReference type="ARBA" id="ARBA00004651"/>
    </source>
</evidence>
<evidence type="ECO:0000256" key="22">
    <source>
        <dbReference type="SAM" id="Phobius"/>
    </source>
</evidence>
<feature type="transmembrane region" description="Helical" evidence="22">
    <location>
        <begin position="287"/>
        <end position="308"/>
    </location>
</feature>
<evidence type="ECO:0000313" key="26">
    <source>
        <dbReference type="Proteomes" id="UP000694402"/>
    </source>
</evidence>
<evidence type="ECO:0000256" key="1">
    <source>
        <dbReference type="ARBA" id="ARBA00004638"/>
    </source>
</evidence>
<evidence type="ECO:0000256" key="16">
    <source>
        <dbReference type="ARBA" id="ARBA00033403"/>
    </source>
</evidence>
<dbReference type="PANTHER" id="PTHR11562">
    <property type="entry name" value="CATION EFFLUX PROTEIN/ ZINC TRANSPORTER"/>
    <property type="match status" value="1"/>
</dbReference>
<feature type="compositionally biased region" description="Basic and acidic residues" evidence="21">
    <location>
        <begin position="219"/>
        <end position="232"/>
    </location>
</feature>
<dbReference type="GO" id="GO:0010043">
    <property type="term" value="P:response to zinc ion"/>
    <property type="evidence" value="ECO:0007669"/>
    <property type="project" value="TreeGrafter"/>
</dbReference>
<keyword evidence="5" id="KW-0813">Transport</keyword>
<dbReference type="PANTHER" id="PTHR11562:SF37">
    <property type="entry name" value="PROTON-COUPLED ZINC ANTIPORTER SLC30A8"/>
    <property type="match status" value="1"/>
</dbReference>